<dbReference type="Gene3D" id="3.80.10.10">
    <property type="entry name" value="Ribonuclease Inhibitor"/>
    <property type="match status" value="1"/>
</dbReference>
<dbReference type="Proteomes" id="UP000265618">
    <property type="component" value="Unassembled WGS sequence"/>
</dbReference>
<evidence type="ECO:0000313" key="4">
    <source>
        <dbReference type="Proteomes" id="UP000265618"/>
    </source>
</evidence>
<dbReference type="EMBL" id="BDIP01011224">
    <property type="protein sequence ID" value="GCA65466.1"/>
    <property type="molecule type" value="Genomic_DNA"/>
</dbReference>
<evidence type="ECO:0000256" key="1">
    <source>
        <dbReference type="ARBA" id="ARBA00022614"/>
    </source>
</evidence>
<sequence length="65" mass="6562">MFPHQLFLSDNSIGDTGATSLSEALPCLTQLTTLRLNANSIGDAGAAALAQALSSVTGLTRVSAT</sequence>
<feature type="non-terminal residue" evidence="3">
    <location>
        <position position="65"/>
    </location>
</feature>
<dbReference type="OrthoDB" id="120976at2759"/>
<protein>
    <submittedName>
        <fullName evidence="3">Uncharacterized protein</fullName>
    </submittedName>
</protein>
<keyword evidence="2" id="KW-0677">Repeat</keyword>
<dbReference type="GO" id="GO:0045944">
    <property type="term" value="P:positive regulation of transcription by RNA polymerase II"/>
    <property type="evidence" value="ECO:0007669"/>
    <property type="project" value="TreeGrafter"/>
</dbReference>
<dbReference type="PANTHER" id="PTHR47189">
    <property type="entry name" value="MHC CLASS II TRANSACTIVATOR"/>
    <property type="match status" value="1"/>
</dbReference>
<keyword evidence="1" id="KW-0433">Leucine-rich repeat</keyword>
<dbReference type="SMART" id="SM00368">
    <property type="entry name" value="LRR_RI"/>
    <property type="match status" value="2"/>
</dbReference>
<comment type="caution">
    <text evidence="3">The sequence shown here is derived from an EMBL/GenBank/DDBJ whole genome shotgun (WGS) entry which is preliminary data.</text>
</comment>
<dbReference type="SUPFAM" id="SSF52047">
    <property type="entry name" value="RNI-like"/>
    <property type="match status" value="1"/>
</dbReference>
<accession>A0A391P0M1</accession>
<proteinExistence type="predicted"/>
<dbReference type="AlphaFoldDB" id="A0A391P0M1"/>
<gene>
    <name evidence="3" type="ORF">KIPB_017183</name>
</gene>
<dbReference type="InterPro" id="IPR032675">
    <property type="entry name" value="LRR_dom_sf"/>
</dbReference>
<dbReference type="GO" id="GO:0045345">
    <property type="term" value="P:positive regulation of MHC class I biosynthetic process"/>
    <property type="evidence" value="ECO:0007669"/>
    <property type="project" value="TreeGrafter"/>
</dbReference>
<dbReference type="InterPro" id="IPR001611">
    <property type="entry name" value="Leu-rich_rpt"/>
</dbReference>
<evidence type="ECO:0000313" key="3">
    <source>
        <dbReference type="EMBL" id="GCA65466.1"/>
    </source>
</evidence>
<organism evidence="3 4">
    <name type="scientific">Kipferlia bialata</name>
    <dbReference type="NCBI Taxonomy" id="797122"/>
    <lineage>
        <taxon>Eukaryota</taxon>
        <taxon>Metamonada</taxon>
        <taxon>Carpediemonas-like organisms</taxon>
        <taxon>Kipferlia</taxon>
    </lineage>
</organism>
<name>A0A391P0M1_9EUKA</name>
<keyword evidence="4" id="KW-1185">Reference proteome</keyword>
<evidence type="ECO:0000256" key="2">
    <source>
        <dbReference type="ARBA" id="ARBA00022737"/>
    </source>
</evidence>
<reference evidence="3 4" key="1">
    <citation type="journal article" date="2018" name="PLoS ONE">
        <title>The draft genome of Kipferlia bialata reveals reductive genome evolution in fornicate parasites.</title>
        <authorList>
            <person name="Tanifuji G."/>
            <person name="Takabayashi S."/>
            <person name="Kume K."/>
            <person name="Takagi M."/>
            <person name="Nakayama T."/>
            <person name="Kamikawa R."/>
            <person name="Inagaki Y."/>
            <person name="Hashimoto T."/>
        </authorList>
    </citation>
    <scope>NUCLEOTIDE SEQUENCE [LARGE SCALE GENOMIC DNA]</scope>
    <source>
        <strain evidence="3">NY0173</strain>
    </source>
</reference>
<dbReference type="GO" id="GO:0045348">
    <property type="term" value="P:positive regulation of MHC class II biosynthetic process"/>
    <property type="evidence" value="ECO:0007669"/>
    <property type="project" value="TreeGrafter"/>
</dbReference>
<dbReference type="PANTHER" id="PTHR47189:SF1">
    <property type="entry name" value="MHC CLASS II TRANSACTIVATOR"/>
    <property type="match status" value="1"/>
</dbReference>
<dbReference type="Pfam" id="PF13516">
    <property type="entry name" value="LRR_6"/>
    <property type="match status" value="2"/>
</dbReference>